<gene>
    <name evidence="2" type="ordered locus">RHA1_ro03171</name>
</gene>
<evidence type="ECO:0000313" key="3">
    <source>
        <dbReference type="Proteomes" id="UP000008710"/>
    </source>
</evidence>
<feature type="compositionally biased region" description="Basic and acidic residues" evidence="1">
    <location>
        <begin position="63"/>
        <end position="78"/>
    </location>
</feature>
<organism evidence="2 3">
    <name type="scientific">Rhodococcus jostii (strain RHA1)</name>
    <dbReference type="NCBI Taxonomy" id="101510"/>
    <lineage>
        <taxon>Bacteria</taxon>
        <taxon>Bacillati</taxon>
        <taxon>Actinomycetota</taxon>
        <taxon>Actinomycetes</taxon>
        <taxon>Mycobacteriales</taxon>
        <taxon>Nocardiaceae</taxon>
        <taxon>Rhodococcus</taxon>
    </lineage>
</organism>
<evidence type="ECO:0000313" key="2">
    <source>
        <dbReference type="EMBL" id="ABG94974.1"/>
    </source>
</evidence>
<dbReference type="OrthoDB" id="4465399at2"/>
<dbReference type="KEGG" id="rha:RHA1_ro03171"/>
<dbReference type="RefSeq" id="WP_011595834.1">
    <property type="nucleotide sequence ID" value="NC_008268.1"/>
</dbReference>
<sequence>MSWHIGMLPPETPDLGAIAHGPAILARSQGLQVGLRTIIAYKGGLEIAVMVVATGAHADVAERQYKGAGRDRPGHRTPEPPPGPGGGLPVQCCRRLDRATISPPQHRRTIETRHVPARILVHHE</sequence>
<dbReference type="AlphaFoldDB" id="Q0SBW2"/>
<dbReference type="Proteomes" id="UP000008710">
    <property type="component" value="Chromosome"/>
</dbReference>
<name>Q0SBW2_RHOJR</name>
<dbReference type="EMBL" id="CP000431">
    <property type="protein sequence ID" value="ABG94974.1"/>
    <property type="molecule type" value="Genomic_DNA"/>
</dbReference>
<reference evidence="3" key="1">
    <citation type="journal article" date="2006" name="Proc. Natl. Acad. Sci. U.S.A.">
        <title>The complete genome of Rhodococcus sp. RHA1 provides insights into a catabolic powerhouse.</title>
        <authorList>
            <person name="McLeod M.P."/>
            <person name="Warren R.L."/>
            <person name="Hsiao W.W.L."/>
            <person name="Araki N."/>
            <person name="Myhre M."/>
            <person name="Fernandes C."/>
            <person name="Miyazawa D."/>
            <person name="Wong W."/>
            <person name="Lillquist A.L."/>
            <person name="Wang D."/>
            <person name="Dosanjh M."/>
            <person name="Hara H."/>
            <person name="Petrescu A."/>
            <person name="Morin R.D."/>
            <person name="Yang G."/>
            <person name="Stott J.M."/>
            <person name="Schein J.E."/>
            <person name="Shin H."/>
            <person name="Smailus D."/>
            <person name="Siddiqui A.S."/>
            <person name="Marra M.A."/>
            <person name="Jones S.J.M."/>
            <person name="Holt R."/>
            <person name="Brinkman F.S.L."/>
            <person name="Miyauchi K."/>
            <person name="Fukuda M."/>
            <person name="Davies J.E."/>
            <person name="Mohn W.W."/>
            <person name="Eltis L.D."/>
        </authorList>
    </citation>
    <scope>NUCLEOTIDE SEQUENCE [LARGE SCALE GENOMIC DNA]</scope>
    <source>
        <strain evidence="3">RHA1</strain>
    </source>
</reference>
<proteinExistence type="predicted"/>
<feature type="region of interest" description="Disordered" evidence="1">
    <location>
        <begin position="63"/>
        <end position="91"/>
    </location>
</feature>
<accession>Q0SBW2</accession>
<evidence type="ECO:0000256" key="1">
    <source>
        <dbReference type="SAM" id="MobiDB-lite"/>
    </source>
</evidence>
<protein>
    <submittedName>
        <fullName evidence="2">Uncharacterized protein</fullName>
    </submittedName>
</protein>
<dbReference type="HOGENOM" id="CLU_2002109_0_0_11"/>